<dbReference type="AlphaFoldDB" id="A0ABD4YQS8"/>
<proteinExistence type="predicted"/>
<name>A0ABD4YQS8_9BURK</name>
<dbReference type="EMBL" id="JAOBZK010000002">
    <property type="protein sequence ID" value="MDH1176956.1"/>
    <property type="molecule type" value="Genomic_DNA"/>
</dbReference>
<evidence type="ECO:0000259" key="1">
    <source>
        <dbReference type="Pfam" id="PF01370"/>
    </source>
</evidence>
<dbReference type="PANTHER" id="PTHR12126">
    <property type="entry name" value="NADH-UBIQUINONE OXIDOREDUCTASE 39 KDA SUBUNIT-RELATED"/>
    <property type="match status" value="1"/>
</dbReference>
<dbReference type="InterPro" id="IPR051207">
    <property type="entry name" value="ComplexI_NDUFA9_subunit"/>
</dbReference>
<accession>A0ABD4YQS8</accession>
<feature type="domain" description="NAD-dependent epimerase/dehydratase" evidence="1">
    <location>
        <begin position="87"/>
        <end position="209"/>
    </location>
</feature>
<gene>
    <name evidence="2" type="ORF">N5C72_02660</name>
</gene>
<evidence type="ECO:0000313" key="2">
    <source>
        <dbReference type="EMBL" id="MDH1176956.1"/>
    </source>
</evidence>
<dbReference type="PANTHER" id="PTHR12126:SF11">
    <property type="entry name" value="NADH DEHYDROGENASE [UBIQUINONE] 1 ALPHA SUBCOMPLEX SUBUNIT 9, MITOCHONDRIAL"/>
    <property type="match status" value="1"/>
</dbReference>
<evidence type="ECO:0000313" key="3">
    <source>
        <dbReference type="Proteomes" id="UP001158644"/>
    </source>
</evidence>
<dbReference type="RefSeq" id="WP_217618384.1">
    <property type="nucleotide sequence ID" value="NZ_CP123364.1"/>
</dbReference>
<protein>
    <submittedName>
        <fullName evidence="2">NAD-dependent epimerase/dehydratase family protein</fullName>
    </submittedName>
</protein>
<sequence length="290" mass="31348">MMAVTDTRRVGVLGATSLVGAALLSELKAQSFAPIAYSRRRAASADDGVQWRALPEAGGKPESVFGEQDIAVWVSLAPIWILPQYFDALRASGAKRIVALSSTSRFTKTSSSVESEQALARKLIDAEAALIAWAEAAGVEYVILRPTLIYGGEHDGNISEIARFIRRFGMFPVFGAARGLRQPVKAADIAAASVAAVTAPAAANQAYNLSGGETLQYRQMVARVFAAMGKRPRILTVPLGIFKLALAGVRLVPRYRHWSVGMAERMNEDLVFAHDDAQRDLGYRPSKFEP</sequence>
<dbReference type="InterPro" id="IPR001509">
    <property type="entry name" value="Epimerase_deHydtase"/>
</dbReference>
<reference evidence="2 3" key="1">
    <citation type="submission" date="2022-09" db="EMBL/GenBank/DDBJ databases">
        <title>Intensive care unit water sources are persistently colonized with multi-drug resistant bacteria and are the site of extensive horizontal gene transfer of antibiotic resistance genes.</title>
        <authorList>
            <person name="Diorio-Toth L."/>
        </authorList>
    </citation>
    <scope>NUCLEOTIDE SEQUENCE [LARGE SCALE GENOMIC DNA]</scope>
    <source>
        <strain evidence="2 3">GD03967</strain>
    </source>
</reference>
<dbReference type="Proteomes" id="UP001158644">
    <property type="component" value="Unassembled WGS sequence"/>
</dbReference>
<dbReference type="Pfam" id="PF01370">
    <property type="entry name" value="Epimerase"/>
    <property type="match status" value="1"/>
</dbReference>
<dbReference type="GeneID" id="92787569"/>
<organism evidence="2 3">
    <name type="scientific">Achromobacter mucicolens</name>
    <dbReference type="NCBI Taxonomy" id="1389922"/>
    <lineage>
        <taxon>Bacteria</taxon>
        <taxon>Pseudomonadati</taxon>
        <taxon>Pseudomonadota</taxon>
        <taxon>Betaproteobacteria</taxon>
        <taxon>Burkholderiales</taxon>
        <taxon>Alcaligenaceae</taxon>
        <taxon>Achromobacter</taxon>
    </lineage>
</organism>
<comment type="caution">
    <text evidence="2">The sequence shown here is derived from an EMBL/GenBank/DDBJ whole genome shotgun (WGS) entry which is preliminary data.</text>
</comment>